<name>A0AC34GZ39_9BILA</name>
<evidence type="ECO:0000313" key="1">
    <source>
        <dbReference type="Proteomes" id="UP000887579"/>
    </source>
</evidence>
<dbReference type="WBParaSite" id="ES5_v2.g9764.t1">
    <property type="protein sequence ID" value="ES5_v2.g9764.t1"/>
    <property type="gene ID" value="ES5_v2.g9764"/>
</dbReference>
<reference evidence="2" key="1">
    <citation type="submission" date="2022-11" db="UniProtKB">
        <authorList>
            <consortium name="WormBaseParasite"/>
        </authorList>
    </citation>
    <scope>IDENTIFICATION</scope>
</reference>
<organism evidence="1 2">
    <name type="scientific">Panagrolaimus sp. ES5</name>
    <dbReference type="NCBI Taxonomy" id="591445"/>
    <lineage>
        <taxon>Eukaryota</taxon>
        <taxon>Metazoa</taxon>
        <taxon>Ecdysozoa</taxon>
        <taxon>Nematoda</taxon>
        <taxon>Chromadorea</taxon>
        <taxon>Rhabditida</taxon>
        <taxon>Tylenchina</taxon>
        <taxon>Panagrolaimomorpha</taxon>
        <taxon>Panagrolaimoidea</taxon>
        <taxon>Panagrolaimidae</taxon>
        <taxon>Panagrolaimus</taxon>
    </lineage>
</organism>
<dbReference type="Proteomes" id="UP000887579">
    <property type="component" value="Unplaced"/>
</dbReference>
<proteinExistence type="predicted"/>
<evidence type="ECO:0000313" key="2">
    <source>
        <dbReference type="WBParaSite" id="ES5_v2.g9764.t1"/>
    </source>
</evidence>
<protein>
    <submittedName>
        <fullName evidence="2">DUF38 domain-containing protein</fullName>
    </submittedName>
</protein>
<sequence>MAENIHPTPLIIHVPSSDFPSDVLKWMKKDAKGKILYKLMKSNKYFQHSEFPFFAVKFVEYDAWWDNKWIIYTLDGHRLEGLGDTEEVLWITETLRLTELPNLVSRIISATAVFDLKELLFEHQELMFDEFKILTASGNIKCLSFQGTNVKHENGDPVFIDELFEFLSNVQDIWIANFGTILFSSNFVNTCKKYNFSQLKSFNLINLTFYDDFQKFTKFMNQNPHVYYQIYFDDDALSEEEKFAVGKYVQGIIDVGLTEFRTPTIQFFGQTHDQHEALCSLRSQYDDKQT</sequence>
<accession>A0AC34GZ39</accession>